<keyword evidence="8 16" id="KW-0274">FAD</keyword>
<keyword evidence="13 16" id="KW-0503">Monooxygenase</keyword>
<evidence type="ECO:0000256" key="6">
    <source>
        <dbReference type="ARBA" id="ARBA00022630"/>
    </source>
</evidence>
<dbReference type="Pfam" id="PF00743">
    <property type="entry name" value="FMO-like"/>
    <property type="match status" value="1"/>
</dbReference>
<comment type="catalytic activity">
    <reaction evidence="15">
        <text>N,N-dimethylaniline + NADPH + O2 + H(+) = N,N-dimethylaniline N-oxide + NADP(+) + H2O</text>
        <dbReference type="Rhea" id="RHEA:24468"/>
        <dbReference type="ChEBI" id="CHEBI:15377"/>
        <dbReference type="ChEBI" id="CHEBI:15378"/>
        <dbReference type="ChEBI" id="CHEBI:15379"/>
        <dbReference type="ChEBI" id="CHEBI:16269"/>
        <dbReference type="ChEBI" id="CHEBI:17735"/>
        <dbReference type="ChEBI" id="CHEBI:57783"/>
        <dbReference type="ChEBI" id="CHEBI:58349"/>
        <dbReference type="EC" id="1.14.13.8"/>
    </reaction>
</comment>
<dbReference type="FunFam" id="3.50.50.60:FF:000073">
    <property type="entry name" value="Dimethylaniline monooxygenase [N-oxide-forming]"/>
    <property type="match status" value="1"/>
</dbReference>
<dbReference type="GO" id="GO:0050661">
    <property type="term" value="F:NADP binding"/>
    <property type="evidence" value="ECO:0007669"/>
    <property type="project" value="InterPro"/>
</dbReference>
<comment type="similarity">
    <text evidence="4 16">Belongs to the FMO family.</text>
</comment>
<evidence type="ECO:0000256" key="15">
    <source>
        <dbReference type="ARBA" id="ARBA00050152"/>
    </source>
</evidence>
<dbReference type="PANTHER" id="PTHR23023">
    <property type="entry name" value="DIMETHYLANILINE MONOOXYGENASE"/>
    <property type="match status" value="1"/>
</dbReference>
<dbReference type="GO" id="GO:0005789">
    <property type="term" value="C:endoplasmic reticulum membrane"/>
    <property type="evidence" value="ECO:0007669"/>
    <property type="project" value="UniProtKB-SubCell"/>
</dbReference>
<evidence type="ECO:0000313" key="19">
    <source>
        <dbReference type="Proteomes" id="UP000031443"/>
    </source>
</evidence>
<evidence type="ECO:0000256" key="11">
    <source>
        <dbReference type="ARBA" id="ARBA00022989"/>
    </source>
</evidence>
<dbReference type="EMBL" id="KB532022">
    <property type="protein sequence ID" value="EMP34537.1"/>
    <property type="molecule type" value="Genomic_DNA"/>
</dbReference>
<comment type="cofactor">
    <cofactor evidence="1 16">
        <name>FAD</name>
        <dbReference type="ChEBI" id="CHEBI:57692"/>
    </cofactor>
</comment>
<dbReference type="EC" id="1.-.-.-" evidence="16"/>
<evidence type="ECO:0000256" key="4">
    <source>
        <dbReference type="ARBA" id="ARBA00009183"/>
    </source>
</evidence>
<dbReference type="AlphaFoldDB" id="M7C297"/>
<name>M7C297_CHEMY</name>
<evidence type="ECO:0000256" key="7">
    <source>
        <dbReference type="ARBA" id="ARBA00022692"/>
    </source>
</evidence>
<keyword evidence="19" id="KW-1185">Reference proteome</keyword>
<dbReference type="InterPro" id="IPR050346">
    <property type="entry name" value="FMO-like"/>
</dbReference>
<dbReference type="FunFam" id="3.50.50.60:FF:000042">
    <property type="entry name" value="Dimethylaniline monooxygenase [N-oxide-forming]"/>
    <property type="match status" value="1"/>
</dbReference>
<accession>M7C297</accession>
<keyword evidence="11 17" id="KW-1133">Transmembrane helix</keyword>
<dbReference type="PRINTS" id="PR01123">
    <property type="entry name" value="FMOXYGENASE3"/>
</dbReference>
<dbReference type="eggNOG" id="KOG1399">
    <property type="taxonomic scope" value="Eukaryota"/>
</dbReference>
<evidence type="ECO:0000256" key="5">
    <source>
        <dbReference type="ARBA" id="ARBA00012850"/>
    </source>
</evidence>
<evidence type="ECO:0000313" key="18">
    <source>
        <dbReference type="EMBL" id="EMP34537.1"/>
    </source>
</evidence>
<evidence type="ECO:0000256" key="2">
    <source>
        <dbReference type="ARBA" id="ARBA00004111"/>
    </source>
</evidence>
<dbReference type="FunFam" id="3.50.50.60:FF:000023">
    <property type="entry name" value="Dimethylaniline monooxygenase [N-oxide-forming]"/>
    <property type="match status" value="1"/>
</dbReference>
<evidence type="ECO:0000256" key="9">
    <source>
        <dbReference type="ARBA" id="ARBA00022848"/>
    </source>
</evidence>
<sequence length="592" mass="67596">MGAQCKNRPRNIAAAYPDALEMLSVPVVRHDKNAVLPETVRQVQLYALKRCASFLPQETMVQRVAIIGAGLSGLASIKCCLDEGLEPTCFERSDDIGGLWKFAEHAEEGRASIYHSVFTNSCKEMMCFPDFPFPDDFPNYMHNSKLQEYIRMYAKHFSLLRYIKFKTMVSSVKKRPDFSVTGQWDVVTNRDGKEESAVFDALMVCSGHHVYPHFPADCFPGLNKFKGSYFHSREYKEPEKFKGKRVLVIGLGNTGSDIAVELSHTASQVYLSSRSGSWVMSRVWDNGYPWDMLTLTRFETFLRDALPTAISDWLYVRRMNRWFKHENYGLMPLNRTSRKEPVFNDDLPSRITCGTVVVKPNVKEFTETSAIFQDGTVQENIDFVIFATGYSYSYPFIEDNTIIKCRDNEVTLYKGILPPRLEKPTMAVIGLIQSLGAIIPTADLQARWAIRVFKGLYKLPPVNDMMKDIDEKMGKKLKWYGQSNTLQIDYISYMDELASAIGVKPNFPLLFLTDPRLALEAYFGPCSPYQFRLTGPGKWDGARNAILTQWDRTLKTTRTRVVHDSQKHVPFLNLLRVLVLPLLLLAVFLMIN</sequence>
<dbReference type="InterPro" id="IPR020946">
    <property type="entry name" value="Flavin_mOase-like"/>
</dbReference>
<dbReference type="Gene3D" id="3.50.50.60">
    <property type="entry name" value="FAD/NAD(P)-binding domain"/>
    <property type="match status" value="2"/>
</dbReference>
<dbReference type="GO" id="GO:0004499">
    <property type="term" value="F:N,N-dimethylaniline monooxygenase activity"/>
    <property type="evidence" value="ECO:0007669"/>
    <property type="project" value="InterPro"/>
</dbReference>
<keyword evidence="10" id="KW-0521">NADP</keyword>
<evidence type="ECO:0000256" key="13">
    <source>
        <dbReference type="ARBA" id="ARBA00023033"/>
    </source>
</evidence>
<evidence type="ECO:0000256" key="8">
    <source>
        <dbReference type="ARBA" id="ARBA00022827"/>
    </source>
</evidence>
<evidence type="ECO:0000256" key="14">
    <source>
        <dbReference type="ARBA" id="ARBA00023136"/>
    </source>
</evidence>
<evidence type="ECO:0000256" key="10">
    <source>
        <dbReference type="ARBA" id="ARBA00022857"/>
    </source>
</evidence>
<keyword evidence="9" id="KW-0256">Endoplasmic reticulum</keyword>
<keyword evidence="7 17" id="KW-0812">Transmembrane</keyword>
<evidence type="ECO:0000256" key="3">
    <source>
        <dbReference type="ARBA" id="ARBA00004389"/>
    </source>
</evidence>
<protein>
    <recommendedName>
        <fullName evidence="5 16">Flavin-containing monooxygenase</fullName>
        <ecNumber evidence="16">1.-.-.-</ecNumber>
    </recommendedName>
</protein>
<dbReference type="InterPro" id="IPR000960">
    <property type="entry name" value="Flavin_mOase"/>
</dbReference>
<dbReference type="STRING" id="8469.M7C297"/>
<proteinExistence type="inferred from homology"/>
<evidence type="ECO:0000256" key="16">
    <source>
        <dbReference type="RuleBase" id="RU361177"/>
    </source>
</evidence>
<organism evidence="18 19">
    <name type="scientific">Chelonia mydas</name>
    <name type="common">Green sea-turtle</name>
    <name type="synonym">Chelonia agassizi</name>
    <dbReference type="NCBI Taxonomy" id="8469"/>
    <lineage>
        <taxon>Eukaryota</taxon>
        <taxon>Metazoa</taxon>
        <taxon>Chordata</taxon>
        <taxon>Craniata</taxon>
        <taxon>Vertebrata</taxon>
        <taxon>Euteleostomi</taxon>
        <taxon>Archelosauria</taxon>
        <taxon>Testudinata</taxon>
        <taxon>Testudines</taxon>
        <taxon>Cryptodira</taxon>
        <taxon>Durocryptodira</taxon>
        <taxon>Americhelydia</taxon>
        <taxon>Chelonioidea</taxon>
        <taxon>Cheloniidae</taxon>
        <taxon>Chelonia</taxon>
    </lineage>
</organism>
<evidence type="ECO:0000256" key="12">
    <source>
        <dbReference type="ARBA" id="ARBA00023002"/>
    </source>
</evidence>
<evidence type="ECO:0000256" key="1">
    <source>
        <dbReference type="ARBA" id="ARBA00001974"/>
    </source>
</evidence>
<dbReference type="PIRSF" id="PIRSF000332">
    <property type="entry name" value="FMO"/>
    <property type="match status" value="1"/>
</dbReference>
<keyword evidence="9" id="KW-0492">Microsome</keyword>
<reference evidence="19" key="1">
    <citation type="journal article" date="2013" name="Nat. Genet.">
        <title>The draft genomes of soft-shell turtle and green sea turtle yield insights into the development and evolution of the turtle-specific body plan.</title>
        <authorList>
            <person name="Wang Z."/>
            <person name="Pascual-Anaya J."/>
            <person name="Zadissa A."/>
            <person name="Li W."/>
            <person name="Niimura Y."/>
            <person name="Huang Z."/>
            <person name="Li C."/>
            <person name="White S."/>
            <person name="Xiong Z."/>
            <person name="Fang D."/>
            <person name="Wang B."/>
            <person name="Ming Y."/>
            <person name="Chen Y."/>
            <person name="Zheng Y."/>
            <person name="Kuraku S."/>
            <person name="Pignatelli M."/>
            <person name="Herrero J."/>
            <person name="Beal K."/>
            <person name="Nozawa M."/>
            <person name="Li Q."/>
            <person name="Wang J."/>
            <person name="Zhang H."/>
            <person name="Yu L."/>
            <person name="Shigenobu S."/>
            <person name="Wang J."/>
            <person name="Liu J."/>
            <person name="Flicek P."/>
            <person name="Searle S."/>
            <person name="Wang J."/>
            <person name="Kuratani S."/>
            <person name="Yin Y."/>
            <person name="Aken B."/>
            <person name="Zhang G."/>
            <person name="Irie N."/>
        </authorList>
    </citation>
    <scope>NUCLEOTIDE SEQUENCE [LARGE SCALE GENOMIC DNA]</scope>
</reference>
<dbReference type="Proteomes" id="UP000031443">
    <property type="component" value="Unassembled WGS sequence"/>
</dbReference>
<dbReference type="PRINTS" id="PR00370">
    <property type="entry name" value="FMOXYGENASE"/>
</dbReference>
<comment type="subcellular location">
    <subcellularLocation>
        <location evidence="3">Endoplasmic reticulum membrane</location>
        <topology evidence="3">Single-pass membrane protein</topology>
    </subcellularLocation>
    <subcellularLocation>
        <location evidence="2">Microsome membrane</location>
        <topology evidence="2">Single-pass membrane protein</topology>
    </subcellularLocation>
</comment>
<gene>
    <name evidence="18" type="ORF">UY3_08367</name>
</gene>
<dbReference type="GO" id="GO:0050660">
    <property type="term" value="F:flavin adenine dinucleotide binding"/>
    <property type="evidence" value="ECO:0007669"/>
    <property type="project" value="InterPro"/>
</dbReference>
<dbReference type="InterPro" id="IPR036188">
    <property type="entry name" value="FAD/NAD-bd_sf"/>
</dbReference>
<keyword evidence="6 16" id="KW-0285">Flavoprotein</keyword>
<keyword evidence="12 16" id="KW-0560">Oxidoreductase</keyword>
<keyword evidence="14 17" id="KW-0472">Membrane</keyword>
<feature type="transmembrane region" description="Helical" evidence="17">
    <location>
        <begin position="571"/>
        <end position="591"/>
    </location>
</feature>
<dbReference type="InterPro" id="IPR002255">
    <property type="entry name" value="Flavin_mOase_3"/>
</dbReference>
<dbReference type="FunFam" id="3.50.50.60:FF:000279">
    <property type="entry name" value="Dimethylaniline monooxygenase [N-oxide-forming]"/>
    <property type="match status" value="1"/>
</dbReference>
<dbReference type="SUPFAM" id="SSF51905">
    <property type="entry name" value="FAD/NAD(P)-binding domain"/>
    <property type="match status" value="2"/>
</dbReference>
<evidence type="ECO:0000256" key="17">
    <source>
        <dbReference type="SAM" id="Phobius"/>
    </source>
</evidence>